<dbReference type="Pfam" id="PF05380">
    <property type="entry name" value="Peptidase_A17"/>
    <property type="match status" value="1"/>
</dbReference>
<feature type="region of interest" description="Disordered" evidence="1">
    <location>
        <begin position="1"/>
        <end position="21"/>
    </location>
</feature>
<protein>
    <submittedName>
        <fullName evidence="2">Pao retrotransposon peptidase</fullName>
    </submittedName>
</protein>
<dbReference type="Proteomes" id="UP001458880">
    <property type="component" value="Unassembled WGS sequence"/>
</dbReference>
<gene>
    <name evidence="2" type="ORF">QE152_g15342</name>
</gene>
<evidence type="ECO:0000313" key="3">
    <source>
        <dbReference type="Proteomes" id="UP001458880"/>
    </source>
</evidence>
<comment type="caution">
    <text evidence="2">The sequence shown here is derived from an EMBL/GenBank/DDBJ whole genome shotgun (WGS) entry which is preliminary data.</text>
</comment>
<dbReference type="PANTHER" id="PTHR47331">
    <property type="entry name" value="PHD-TYPE DOMAIN-CONTAINING PROTEIN"/>
    <property type="match status" value="1"/>
</dbReference>
<evidence type="ECO:0000256" key="1">
    <source>
        <dbReference type="SAM" id="MobiDB-lite"/>
    </source>
</evidence>
<proteinExistence type="predicted"/>
<organism evidence="2 3">
    <name type="scientific">Popillia japonica</name>
    <name type="common">Japanese beetle</name>
    <dbReference type="NCBI Taxonomy" id="7064"/>
    <lineage>
        <taxon>Eukaryota</taxon>
        <taxon>Metazoa</taxon>
        <taxon>Ecdysozoa</taxon>
        <taxon>Arthropoda</taxon>
        <taxon>Hexapoda</taxon>
        <taxon>Insecta</taxon>
        <taxon>Pterygota</taxon>
        <taxon>Neoptera</taxon>
        <taxon>Endopterygota</taxon>
        <taxon>Coleoptera</taxon>
        <taxon>Polyphaga</taxon>
        <taxon>Scarabaeiformia</taxon>
        <taxon>Scarabaeidae</taxon>
        <taxon>Rutelinae</taxon>
        <taxon>Popillia</taxon>
    </lineage>
</organism>
<dbReference type="EMBL" id="JASPKY010000149">
    <property type="protein sequence ID" value="KAK9730304.1"/>
    <property type="molecule type" value="Genomic_DNA"/>
</dbReference>
<dbReference type="AlphaFoldDB" id="A0AAW1LA12"/>
<evidence type="ECO:0000313" key="2">
    <source>
        <dbReference type="EMBL" id="KAK9730304.1"/>
    </source>
</evidence>
<accession>A0AAW1LA12</accession>
<dbReference type="InterPro" id="IPR008042">
    <property type="entry name" value="Retrotrans_Pao"/>
</dbReference>
<keyword evidence="3" id="KW-1185">Reference proteome</keyword>
<sequence>MPNRCPTYPLPSPSYPTPHLSSSDVGIPPYHSPQWFLQRCTPHQNASVGFRGNTSPTLCRRDEVILRDFYVDDMLTGADTLADGMKIRQEVVSTLSCGKMELRKWASNEQSLLKDLSNSNLSNSSNSRVVLSAYNGEDNNTLGLLWNSKSDILQYSTISEPLKNFTKRNILSEISKIVDPLGLIAPLTIRAKILSEISKIVDPLGLIAPLTIRAKILMQEIWQLKLNWDESLPLHIQDKCICFTQDMESLSKVQIPSRVASVNNAAYYEIRGFCDASEKAYGACIYMRTTNASDDISCHLLCAKSKVSPLKATTLPRLELCGALLLAQVMGRIKKTLRISNLKAHYWTNLKIVFSWIQSSSKTWKTFVANRVGKIHQLSDPASWRHVSTNHNPADVLSRGSPICILKDNELWWSGPEWLQQKNFEWPIATSVEEAEIPERKGMVVAICRQTDLWIYLKDIQV</sequence>
<name>A0AAW1LA12_POPJA</name>
<reference evidence="2 3" key="1">
    <citation type="journal article" date="2024" name="BMC Genomics">
        <title>De novo assembly and annotation of Popillia japonica's genome with initial clues to its potential as an invasive pest.</title>
        <authorList>
            <person name="Cucini C."/>
            <person name="Boschi S."/>
            <person name="Funari R."/>
            <person name="Cardaioli E."/>
            <person name="Iannotti N."/>
            <person name="Marturano G."/>
            <person name="Paoli F."/>
            <person name="Bruttini M."/>
            <person name="Carapelli A."/>
            <person name="Frati F."/>
            <person name="Nardi F."/>
        </authorList>
    </citation>
    <scope>NUCLEOTIDE SEQUENCE [LARGE SCALE GENOMIC DNA]</scope>
    <source>
        <strain evidence="2">DMR45628</strain>
    </source>
</reference>